<name>A0A3P7R191_DIBLA</name>
<comment type="subcellular location">
    <subcellularLocation>
        <location evidence="2">Cell membrane</location>
        <topology evidence="2">Lipid-anchor</topology>
        <orientation evidence="2">Cytoplasmic side</orientation>
    </subcellularLocation>
</comment>
<sequence length="82" mass="9213">MTKEELKFALAVESFINTVPTPEYRQLLVEATTVIGALVTHDEESRVHLNCIVSLDDLVANANRIFLEDQDLKGFFGTVMFP</sequence>
<protein>
    <recommendedName>
        <fullName evidence="2">Phosphorylase b kinase regulatory subunit</fullName>
    </recommendedName>
</protein>
<evidence type="ECO:0000256" key="2">
    <source>
        <dbReference type="RuleBase" id="RU364123"/>
    </source>
</evidence>
<dbReference type="InterPro" id="IPR008734">
    <property type="entry name" value="PHK_A/B_su"/>
</dbReference>
<keyword evidence="2" id="KW-1003">Cell membrane</keyword>
<dbReference type="PANTHER" id="PTHR10749">
    <property type="entry name" value="PHOSPHORYLASE B KINASE REGULATORY SUBUNIT"/>
    <property type="match status" value="1"/>
</dbReference>
<feature type="domain" description="Phosphorylase b kinase regulatory subunit alpha/beta C-terminal" evidence="3">
    <location>
        <begin position="1"/>
        <end position="68"/>
    </location>
</feature>
<dbReference type="InterPro" id="IPR045583">
    <property type="entry name" value="KPBA/B_C"/>
</dbReference>
<dbReference type="UniPathway" id="UPA00163"/>
<reference evidence="4 5" key="1">
    <citation type="submission" date="2018-11" db="EMBL/GenBank/DDBJ databases">
        <authorList>
            <consortium name="Pathogen Informatics"/>
        </authorList>
    </citation>
    <scope>NUCLEOTIDE SEQUENCE [LARGE SCALE GENOMIC DNA]</scope>
</reference>
<keyword evidence="2" id="KW-0449">Lipoprotein</keyword>
<dbReference type="GO" id="GO:0005977">
    <property type="term" value="P:glycogen metabolic process"/>
    <property type="evidence" value="ECO:0007669"/>
    <property type="project" value="UniProtKB-UniPathway"/>
</dbReference>
<accession>A0A3P7R191</accession>
<dbReference type="GO" id="GO:0005886">
    <property type="term" value="C:plasma membrane"/>
    <property type="evidence" value="ECO:0007669"/>
    <property type="project" value="UniProtKB-SubCell"/>
</dbReference>
<evidence type="ECO:0000256" key="1">
    <source>
        <dbReference type="ARBA" id="ARBA00023277"/>
    </source>
</evidence>
<keyword evidence="2" id="KW-0112">Calmodulin-binding</keyword>
<evidence type="ECO:0000313" key="5">
    <source>
        <dbReference type="Proteomes" id="UP000281553"/>
    </source>
</evidence>
<comment type="pathway">
    <text evidence="2">Glycan biosynthesis; glycogen metabolism.</text>
</comment>
<dbReference type="GO" id="GO:0005516">
    <property type="term" value="F:calmodulin binding"/>
    <property type="evidence" value="ECO:0007669"/>
    <property type="project" value="UniProtKB-KW"/>
</dbReference>
<proteinExistence type="inferred from homology"/>
<keyword evidence="5" id="KW-1185">Reference proteome</keyword>
<dbReference type="EMBL" id="UYRU01092014">
    <property type="protein sequence ID" value="VDN37922.1"/>
    <property type="molecule type" value="Genomic_DNA"/>
</dbReference>
<keyword evidence="1 2" id="KW-0119">Carbohydrate metabolism</keyword>
<keyword evidence="2" id="KW-0472">Membrane</keyword>
<comment type="similarity">
    <text evidence="2">Belongs to the phosphorylase b kinase regulatory chain family.</text>
</comment>
<dbReference type="Proteomes" id="UP000281553">
    <property type="component" value="Unassembled WGS sequence"/>
</dbReference>
<comment type="function">
    <text evidence="2">Phosphorylase b kinase catalyzes the phosphorylation of serine in certain substrates, including troponin I.</text>
</comment>
<gene>
    <name evidence="4" type="ORF">DILT_LOCUS17467</name>
</gene>
<dbReference type="GO" id="GO:0005964">
    <property type="term" value="C:phosphorylase kinase complex"/>
    <property type="evidence" value="ECO:0007669"/>
    <property type="project" value="TreeGrafter"/>
</dbReference>
<evidence type="ECO:0000313" key="4">
    <source>
        <dbReference type="EMBL" id="VDN37922.1"/>
    </source>
</evidence>
<dbReference type="AlphaFoldDB" id="A0A3P7R191"/>
<evidence type="ECO:0000259" key="3">
    <source>
        <dbReference type="Pfam" id="PF19292"/>
    </source>
</evidence>
<keyword evidence="2" id="KW-0321">Glycogen metabolism</keyword>
<dbReference type="OrthoDB" id="5971574at2759"/>
<dbReference type="PANTHER" id="PTHR10749:SF7">
    <property type="entry name" value="PHOSPHORYLASE B KINASE REGULATORY SUBUNIT ALPHA-RELATED"/>
    <property type="match status" value="1"/>
</dbReference>
<dbReference type="Pfam" id="PF19292">
    <property type="entry name" value="KPBB_C"/>
    <property type="match status" value="1"/>
</dbReference>
<keyword evidence="2" id="KW-0636">Prenylation</keyword>
<organism evidence="4 5">
    <name type="scientific">Dibothriocephalus latus</name>
    <name type="common">Fish tapeworm</name>
    <name type="synonym">Diphyllobothrium latum</name>
    <dbReference type="NCBI Taxonomy" id="60516"/>
    <lineage>
        <taxon>Eukaryota</taxon>
        <taxon>Metazoa</taxon>
        <taxon>Spiralia</taxon>
        <taxon>Lophotrochozoa</taxon>
        <taxon>Platyhelminthes</taxon>
        <taxon>Cestoda</taxon>
        <taxon>Eucestoda</taxon>
        <taxon>Diphyllobothriidea</taxon>
        <taxon>Diphyllobothriidae</taxon>
        <taxon>Dibothriocephalus</taxon>
    </lineage>
</organism>